<feature type="domain" description="Fibronectin type-III" evidence="2">
    <location>
        <begin position="452"/>
        <end position="544"/>
    </location>
</feature>
<organism evidence="3">
    <name type="scientific">marine sediment metagenome</name>
    <dbReference type="NCBI Taxonomy" id="412755"/>
    <lineage>
        <taxon>unclassified sequences</taxon>
        <taxon>metagenomes</taxon>
        <taxon>ecological metagenomes</taxon>
    </lineage>
</organism>
<feature type="transmembrane region" description="Helical" evidence="1">
    <location>
        <begin position="12"/>
        <end position="34"/>
    </location>
</feature>
<dbReference type="Pfam" id="PF12245">
    <property type="entry name" value="Big_3_2"/>
    <property type="match status" value="1"/>
</dbReference>
<comment type="caution">
    <text evidence="3">The sequence shown here is derived from an EMBL/GenBank/DDBJ whole genome shotgun (WGS) entry which is preliminary data.</text>
</comment>
<sequence>MKIIFKKSQLKSLFLIVLFISIFSIMGHGMTVILNDPDNSTWWTDSSSVDHNWTVWTNGSTESIEWCALYNNKTGTFQLDANYTSGILNGTPFVRGTSYSDSVGKTYIWNVTCYNGTNRFESVGNRRALGVDVTTPTITLDSPSDDSFTSEDTLRIKYTPTDVSNPETCLLYTNLSGTWGINQTNTSYTSGTQIFYNISANSTHADGNYIWNVQCNDTAMNSAWAEDTNRTFTVDSNSTGLLVAINSPINNTVDSDTTPEITWNISSESQARFDEYLIIVSTNLTTFGAGIIQTQSITTVSTVKINLSELPVNDQYYFKITATDKAGNTQNSTNITWYAVDTAIPVVVLNFPSVNNSNTSDNTPEFNITVTDDNPDTCVLLLSNITGISLSINVTDTSITSGVVNTIIPTTMADGEYNFMIECNDSNNNRVNATSTPYEITIDTTNPTDIYINSTWHQTNTTDGTPRLSWNITTDINFQRYYIEARNVSDGNIDYAVNVTSRTTTYAELNLTFSQTYNFTVTAYDHAGNSFITPNATDTWLYLDDVCANLQAGWNLCGLVATIARNLSVIGAESGASFVSIWNTSKEWKTCNVVVGTTNCNLSVGITPTDTHHVWLYMDNAGLWENRTWNATSTSANTTLNNVTTNGWNIFSMYIRNGLTFGQLNDTSRFSNINVTGYSLPYNNATLSTPYITLDGFNTINQRTKFNYGKAMWVFFNGSTNASTHTFGTDGW</sequence>
<keyword evidence="1" id="KW-0812">Transmembrane</keyword>
<keyword evidence="1" id="KW-0472">Membrane</keyword>
<dbReference type="PROSITE" id="PS50853">
    <property type="entry name" value="FN3"/>
    <property type="match status" value="1"/>
</dbReference>
<protein>
    <recommendedName>
        <fullName evidence="2">Fibronectin type-III domain-containing protein</fullName>
    </recommendedName>
</protein>
<gene>
    <name evidence="3" type="ORF">LCGC14_0625760</name>
</gene>
<evidence type="ECO:0000259" key="2">
    <source>
        <dbReference type="PROSITE" id="PS50853"/>
    </source>
</evidence>
<name>A0A0F9RMT0_9ZZZZ</name>
<dbReference type="AlphaFoldDB" id="A0A0F9RMT0"/>
<dbReference type="EMBL" id="LAZR01001078">
    <property type="protein sequence ID" value="KKN51112.1"/>
    <property type="molecule type" value="Genomic_DNA"/>
</dbReference>
<dbReference type="CDD" id="cd00063">
    <property type="entry name" value="FN3"/>
    <property type="match status" value="1"/>
</dbReference>
<dbReference type="InterPro" id="IPR036116">
    <property type="entry name" value="FN3_sf"/>
</dbReference>
<dbReference type="InterPro" id="IPR013783">
    <property type="entry name" value="Ig-like_fold"/>
</dbReference>
<dbReference type="SUPFAM" id="SSF49265">
    <property type="entry name" value="Fibronectin type III"/>
    <property type="match status" value="1"/>
</dbReference>
<keyword evidence="1" id="KW-1133">Transmembrane helix</keyword>
<dbReference type="InterPro" id="IPR003961">
    <property type="entry name" value="FN3_dom"/>
</dbReference>
<accession>A0A0F9RMT0</accession>
<proteinExistence type="predicted"/>
<reference evidence="3" key="1">
    <citation type="journal article" date="2015" name="Nature">
        <title>Complex archaea that bridge the gap between prokaryotes and eukaryotes.</title>
        <authorList>
            <person name="Spang A."/>
            <person name="Saw J.H."/>
            <person name="Jorgensen S.L."/>
            <person name="Zaremba-Niedzwiedzka K."/>
            <person name="Martijn J."/>
            <person name="Lind A.E."/>
            <person name="van Eijk R."/>
            <person name="Schleper C."/>
            <person name="Guy L."/>
            <person name="Ettema T.J."/>
        </authorList>
    </citation>
    <scope>NUCLEOTIDE SEQUENCE</scope>
</reference>
<evidence type="ECO:0000313" key="3">
    <source>
        <dbReference type="EMBL" id="KKN51112.1"/>
    </source>
</evidence>
<dbReference type="InterPro" id="IPR022038">
    <property type="entry name" value="Ig-like_bact"/>
</dbReference>
<evidence type="ECO:0000256" key="1">
    <source>
        <dbReference type="SAM" id="Phobius"/>
    </source>
</evidence>
<dbReference type="Gene3D" id="2.60.40.10">
    <property type="entry name" value="Immunoglobulins"/>
    <property type="match status" value="3"/>
</dbReference>